<comment type="catalytic activity">
    <reaction evidence="5">
        <text>[protein]-L-glutamate 5-O-methyl ester + H2O = L-glutamyl-[protein] + methanol + H(+)</text>
        <dbReference type="Rhea" id="RHEA:23236"/>
        <dbReference type="Rhea" id="RHEA-COMP:10208"/>
        <dbReference type="Rhea" id="RHEA-COMP:10311"/>
        <dbReference type="ChEBI" id="CHEBI:15377"/>
        <dbReference type="ChEBI" id="CHEBI:15378"/>
        <dbReference type="ChEBI" id="CHEBI:17790"/>
        <dbReference type="ChEBI" id="CHEBI:29973"/>
        <dbReference type="ChEBI" id="CHEBI:82795"/>
        <dbReference type="EC" id="3.1.1.61"/>
    </reaction>
</comment>
<dbReference type="InterPro" id="IPR001789">
    <property type="entry name" value="Sig_transdc_resp-reg_receiver"/>
</dbReference>
<proteinExistence type="inferred from homology"/>
<keyword evidence="2" id="KW-0145">Chemotaxis</keyword>
<dbReference type="CDD" id="cd17541">
    <property type="entry name" value="REC_CheB-like"/>
    <property type="match status" value="1"/>
</dbReference>
<evidence type="ECO:0000313" key="8">
    <source>
        <dbReference type="EMBL" id="VAW89345.1"/>
    </source>
</evidence>
<dbReference type="GO" id="GO:0000156">
    <property type="term" value="F:phosphorelay response regulator activity"/>
    <property type="evidence" value="ECO:0007669"/>
    <property type="project" value="InterPro"/>
</dbReference>
<dbReference type="InterPro" id="IPR000673">
    <property type="entry name" value="Sig_transdc_resp-reg_Me-estase"/>
</dbReference>
<feature type="domain" description="Response regulatory" evidence="6">
    <location>
        <begin position="2"/>
        <end position="119"/>
    </location>
</feature>
<dbReference type="PIRSF" id="PIRSF000876">
    <property type="entry name" value="RR_chemtxs_CheB"/>
    <property type="match status" value="1"/>
</dbReference>
<feature type="domain" description="CheB-type methylesterase" evidence="7">
    <location>
        <begin position="150"/>
        <end position="340"/>
    </location>
</feature>
<evidence type="ECO:0000256" key="4">
    <source>
        <dbReference type="ARBA" id="ARBA00039140"/>
    </source>
</evidence>
<dbReference type="CDD" id="cd16432">
    <property type="entry name" value="CheB_Rec"/>
    <property type="match status" value="1"/>
</dbReference>
<dbReference type="Pfam" id="PF01339">
    <property type="entry name" value="CheB_methylest"/>
    <property type="match status" value="1"/>
</dbReference>
<sequence>MRVAIVNDVMMVVEGLKRILSSATDHQLAWIAINGEEAVNKCANDLPDLILMDLIMPVMNGVEASRKIMAETPCPILIVTSSVEGNSTMIFEAMGAGALDVVKTPMLDSSGDILGEVTILDKIKTIEKLTRPVRPRGRINVAQRASTSLAQRNQSLVILGSSTGGPPALAKVLADFPVGFSGSVIIIQHIDEHFACELVEWLDTQCKMKVKMAEEGEKISPGIVYLAATNDHLFMSSSGRLTYTENPREMVYRPSVDVFFESVAQHWGGKLVAALLTGMGRDGAAGLLALRQKGVHTIAQDEASCAVYGMPKAAVALNAAVEVLPLDEISAVLLKHYDSVVMN</sequence>
<dbReference type="SUPFAM" id="SSF52172">
    <property type="entry name" value="CheY-like"/>
    <property type="match status" value="1"/>
</dbReference>
<dbReference type="GO" id="GO:0006935">
    <property type="term" value="P:chemotaxis"/>
    <property type="evidence" value="ECO:0007669"/>
    <property type="project" value="UniProtKB-KW"/>
</dbReference>
<dbReference type="HAMAP" id="MF_00099">
    <property type="entry name" value="CheB_chemtxs"/>
    <property type="match status" value="1"/>
</dbReference>
<evidence type="ECO:0000256" key="1">
    <source>
        <dbReference type="ARBA" id="ARBA00022490"/>
    </source>
</evidence>
<dbReference type="InterPro" id="IPR008248">
    <property type="entry name" value="CheB-like"/>
</dbReference>
<dbReference type="GO" id="GO:0005737">
    <property type="term" value="C:cytoplasm"/>
    <property type="evidence" value="ECO:0007669"/>
    <property type="project" value="InterPro"/>
</dbReference>
<dbReference type="GO" id="GO:0008984">
    <property type="term" value="F:protein-glutamate methylesterase activity"/>
    <property type="evidence" value="ECO:0007669"/>
    <property type="project" value="UniProtKB-EC"/>
</dbReference>
<evidence type="ECO:0000256" key="5">
    <source>
        <dbReference type="ARBA" id="ARBA00048267"/>
    </source>
</evidence>
<dbReference type="PANTHER" id="PTHR42872">
    <property type="entry name" value="PROTEIN-GLUTAMATE METHYLESTERASE/PROTEIN-GLUTAMINE GLUTAMINASE"/>
    <property type="match status" value="1"/>
</dbReference>
<dbReference type="Gene3D" id="3.40.50.180">
    <property type="entry name" value="Methylesterase CheB, C-terminal domain"/>
    <property type="match status" value="1"/>
</dbReference>
<dbReference type="InterPro" id="IPR035909">
    <property type="entry name" value="CheB_C"/>
</dbReference>
<name>A0A3B0Z7C2_9ZZZZ</name>
<protein>
    <recommendedName>
        <fullName evidence="4">protein-glutamate methylesterase</fullName>
        <ecNumber evidence="4">3.1.1.61</ecNumber>
    </recommendedName>
</protein>
<dbReference type="InterPro" id="IPR011006">
    <property type="entry name" value="CheY-like_superfamily"/>
</dbReference>
<dbReference type="EC" id="3.1.1.61" evidence="4"/>
<dbReference type="SUPFAM" id="SSF52738">
    <property type="entry name" value="Methylesterase CheB, C-terminal domain"/>
    <property type="match status" value="1"/>
</dbReference>
<dbReference type="NCBIfam" id="NF001965">
    <property type="entry name" value="PRK00742.1"/>
    <property type="match status" value="1"/>
</dbReference>
<evidence type="ECO:0000256" key="3">
    <source>
        <dbReference type="ARBA" id="ARBA00022801"/>
    </source>
</evidence>
<dbReference type="PROSITE" id="PS50110">
    <property type="entry name" value="RESPONSE_REGULATORY"/>
    <property type="match status" value="1"/>
</dbReference>
<organism evidence="8">
    <name type="scientific">hydrothermal vent metagenome</name>
    <dbReference type="NCBI Taxonomy" id="652676"/>
    <lineage>
        <taxon>unclassified sequences</taxon>
        <taxon>metagenomes</taxon>
        <taxon>ecological metagenomes</taxon>
    </lineage>
</organism>
<dbReference type="PROSITE" id="PS50122">
    <property type="entry name" value="CHEB"/>
    <property type="match status" value="1"/>
</dbReference>
<dbReference type="EMBL" id="UOFQ01000130">
    <property type="protein sequence ID" value="VAW89345.1"/>
    <property type="molecule type" value="Genomic_DNA"/>
</dbReference>
<evidence type="ECO:0000259" key="6">
    <source>
        <dbReference type="PROSITE" id="PS50110"/>
    </source>
</evidence>
<reference evidence="8" key="1">
    <citation type="submission" date="2018-06" db="EMBL/GenBank/DDBJ databases">
        <authorList>
            <person name="Zhirakovskaya E."/>
        </authorList>
    </citation>
    <scope>NUCLEOTIDE SEQUENCE</scope>
</reference>
<accession>A0A3B0Z7C2</accession>
<dbReference type="Pfam" id="PF00072">
    <property type="entry name" value="Response_reg"/>
    <property type="match status" value="1"/>
</dbReference>
<dbReference type="Gene3D" id="3.40.50.2300">
    <property type="match status" value="1"/>
</dbReference>
<gene>
    <name evidence="8" type="ORF">MNBD_GAMMA17-1141</name>
</gene>
<evidence type="ECO:0000256" key="2">
    <source>
        <dbReference type="ARBA" id="ARBA00022500"/>
    </source>
</evidence>
<keyword evidence="1" id="KW-0963">Cytoplasm</keyword>
<dbReference type="PANTHER" id="PTHR42872:SF6">
    <property type="entry name" value="PROTEIN-GLUTAMATE METHYLESTERASE_PROTEIN-GLUTAMINE GLUTAMINASE"/>
    <property type="match status" value="1"/>
</dbReference>
<dbReference type="SMART" id="SM00448">
    <property type="entry name" value="REC"/>
    <property type="match status" value="1"/>
</dbReference>
<evidence type="ECO:0000259" key="7">
    <source>
        <dbReference type="PROSITE" id="PS50122"/>
    </source>
</evidence>
<keyword evidence="3 8" id="KW-0378">Hydrolase</keyword>
<dbReference type="AlphaFoldDB" id="A0A3B0Z7C2"/>
<dbReference type="NCBIfam" id="NF009206">
    <property type="entry name" value="PRK12555.1"/>
    <property type="match status" value="1"/>
</dbReference>